<dbReference type="OrthoDB" id="272552at2"/>
<evidence type="ECO:0000259" key="1">
    <source>
        <dbReference type="Pfam" id="PF00899"/>
    </source>
</evidence>
<dbReference type="EMBL" id="LUUJ01000057">
    <property type="protein sequence ID" value="OAI18592.1"/>
    <property type="molecule type" value="Genomic_DNA"/>
</dbReference>
<dbReference type="GO" id="GO:0061503">
    <property type="term" value="F:tRNA threonylcarbamoyladenosine dehydratase"/>
    <property type="evidence" value="ECO:0007669"/>
    <property type="project" value="TreeGrafter"/>
</dbReference>
<sequence>MPIKFDYIKAFSRNIGWITTKEQACLREKKIAIAGLGGVGGSHLLTLTRLGVGSFHIADFDKFELANFNRQAGATISHLNKPKTDILEGMALDINPELKIKKFQQGINEENLQEFLKDVDVYVDALDFFAFDAREMVFAYCSTNNIPAITAAPLGMSTSLLNFIPGKMTFEEYFQLNGKSYTEKILYFLLGLSPAMLQRGYLVDPSAVDLVNHKGPSTSMACELCAGVVGTQVVKILLNRGPILAAPWGLQFDAYRNKLVKTWRPGGNKNPIQRLGITLAKKQFLKQKTAKE</sequence>
<dbReference type="NCBIfam" id="NF006077">
    <property type="entry name" value="PRK08223.1"/>
    <property type="match status" value="1"/>
</dbReference>
<name>A0A177NL62_9GAMM</name>
<dbReference type="InterPro" id="IPR045886">
    <property type="entry name" value="ThiF/MoeB/HesA"/>
</dbReference>
<dbReference type="AlphaFoldDB" id="A0A177NL62"/>
<dbReference type="GO" id="GO:0008641">
    <property type="term" value="F:ubiquitin-like modifier activating enzyme activity"/>
    <property type="evidence" value="ECO:0007669"/>
    <property type="project" value="InterPro"/>
</dbReference>
<dbReference type="InterPro" id="IPR000594">
    <property type="entry name" value="ThiF_NAD_FAD-bd"/>
</dbReference>
<protein>
    <recommendedName>
        <fullName evidence="1">THIF-type NAD/FAD binding fold domain-containing protein</fullName>
    </recommendedName>
</protein>
<dbReference type="PANTHER" id="PTHR43267">
    <property type="entry name" value="TRNA THREONYLCARBAMOYLADENOSINE DEHYDRATASE"/>
    <property type="match status" value="1"/>
</dbReference>
<reference evidence="2 3" key="1">
    <citation type="submission" date="2016-03" db="EMBL/GenBank/DDBJ databases">
        <authorList>
            <person name="Ploux O."/>
        </authorList>
    </citation>
    <scope>NUCLEOTIDE SEQUENCE [LARGE SCALE GENOMIC DNA]</scope>
    <source>
        <strain evidence="2 3">R-45378</strain>
    </source>
</reference>
<gene>
    <name evidence="2" type="ORF">A1507_09365</name>
</gene>
<dbReference type="SUPFAM" id="SSF69572">
    <property type="entry name" value="Activating enzymes of the ubiquitin-like proteins"/>
    <property type="match status" value="1"/>
</dbReference>
<feature type="domain" description="THIF-type NAD/FAD binding fold" evidence="1">
    <location>
        <begin position="12"/>
        <end position="270"/>
    </location>
</feature>
<dbReference type="Pfam" id="PF00899">
    <property type="entry name" value="ThiF"/>
    <property type="match status" value="1"/>
</dbReference>
<proteinExistence type="predicted"/>
<evidence type="ECO:0000313" key="3">
    <source>
        <dbReference type="Proteomes" id="UP000077857"/>
    </source>
</evidence>
<accession>A0A177NL62</accession>
<dbReference type="CDD" id="cd01483">
    <property type="entry name" value="E1_enzyme_family"/>
    <property type="match status" value="1"/>
</dbReference>
<dbReference type="PANTHER" id="PTHR43267:SF1">
    <property type="entry name" value="TRNA THREONYLCARBAMOYLADENOSINE DEHYDRATASE"/>
    <property type="match status" value="1"/>
</dbReference>
<evidence type="ECO:0000313" key="2">
    <source>
        <dbReference type="EMBL" id="OAI18592.1"/>
    </source>
</evidence>
<organism evidence="2 3">
    <name type="scientific">Methylomonas koyamae</name>
    <dbReference type="NCBI Taxonomy" id="702114"/>
    <lineage>
        <taxon>Bacteria</taxon>
        <taxon>Pseudomonadati</taxon>
        <taxon>Pseudomonadota</taxon>
        <taxon>Gammaproteobacteria</taxon>
        <taxon>Methylococcales</taxon>
        <taxon>Methylococcaceae</taxon>
        <taxon>Methylomonas</taxon>
    </lineage>
</organism>
<dbReference type="GO" id="GO:0061504">
    <property type="term" value="P:cyclic threonylcarbamoyladenosine biosynthetic process"/>
    <property type="evidence" value="ECO:0007669"/>
    <property type="project" value="TreeGrafter"/>
</dbReference>
<dbReference type="InterPro" id="IPR035985">
    <property type="entry name" value="Ubiquitin-activating_enz"/>
</dbReference>
<dbReference type="Proteomes" id="UP000077857">
    <property type="component" value="Unassembled WGS sequence"/>
</dbReference>
<dbReference type="Gene3D" id="3.40.50.720">
    <property type="entry name" value="NAD(P)-binding Rossmann-like Domain"/>
    <property type="match status" value="1"/>
</dbReference>
<comment type="caution">
    <text evidence="2">The sequence shown here is derived from an EMBL/GenBank/DDBJ whole genome shotgun (WGS) entry which is preliminary data.</text>
</comment>